<reference evidence="1 2" key="1">
    <citation type="submission" date="2017-03" db="EMBL/GenBank/DDBJ databases">
        <authorList>
            <person name="Afonso C.L."/>
            <person name="Miller P.J."/>
            <person name="Scott M.A."/>
            <person name="Spackman E."/>
            <person name="Goraichik I."/>
            <person name="Dimitrov K.M."/>
            <person name="Suarez D.L."/>
            <person name="Swayne D.E."/>
        </authorList>
    </citation>
    <scope>NUCLEOTIDE SEQUENCE [LARGE SCALE GENOMIC DNA]</scope>
    <source>
        <strain evidence="1 2">CECT 7745</strain>
    </source>
</reference>
<dbReference type="InterPro" id="IPR029044">
    <property type="entry name" value="Nucleotide-diphossugar_trans"/>
</dbReference>
<dbReference type="AlphaFoldDB" id="A0A1X7BVJ8"/>
<gene>
    <name evidence="1" type="ORF">ROA7745_03505</name>
</gene>
<organism evidence="1 2">
    <name type="scientific">Roseovarius aestuarii</name>
    <dbReference type="NCBI Taxonomy" id="475083"/>
    <lineage>
        <taxon>Bacteria</taxon>
        <taxon>Pseudomonadati</taxon>
        <taxon>Pseudomonadota</taxon>
        <taxon>Alphaproteobacteria</taxon>
        <taxon>Rhodobacterales</taxon>
        <taxon>Roseobacteraceae</taxon>
        <taxon>Roseovarius</taxon>
    </lineage>
</organism>
<sequence length="232" mass="25584">MYAISLTSIPPRFDRLRPILERLLRQEPAPSQVLLCLPRHYRRFPEPFIAPDLPKGVRVIWSESDLGPATKVLPAARVLTGSGKHLIYCDDDWLMPPHWAKSLLSVQRPGEAVAGSGYSVSRLGRVSGCPAGMVDIAQGFSGVLIDPAWLSGTAFEPPEPAWPVDDIWLSGLLSRQGIRVRIAPEARTGLSLHLEDTHGLQDAMIAGQDRDSANRACVDYLYEKYGIWPPIS</sequence>
<evidence type="ECO:0000313" key="1">
    <source>
        <dbReference type="EMBL" id="SMC13648.1"/>
    </source>
</evidence>
<dbReference type="RefSeq" id="WP_085801578.1">
    <property type="nucleotide sequence ID" value="NZ_FWXB01000015.1"/>
</dbReference>
<dbReference type="SUPFAM" id="SSF53448">
    <property type="entry name" value="Nucleotide-diphospho-sugar transferases"/>
    <property type="match status" value="1"/>
</dbReference>
<proteinExistence type="predicted"/>
<dbReference type="EMBL" id="FWXB01000015">
    <property type="protein sequence ID" value="SMC13648.1"/>
    <property type="molecule type" value="Genomic_DNA"/>
</dbReference>
<name>A0A1X7BVJ8_9RHOB</name>
<protein>
    <recommendedName>
        <fullName evidence="3">Glycosyl transferase family 2</fullName>
    </recommendedName>
</protein>
<keyword evidence="2" id="KW-1185">Reference proteome</keyword>
<accession>A0A1X7BVJ8</accession>
<dbReference type="Proteomes" id="UP000193224">
    <property type="component" value="Unassembled WGS sequence"/>
</dbReference>
<dbReference type="OrthoDB" id="5465469at2"/>
<evidence type="ECO:0000313" key="2">
    <source>
        <dbReference type="Proteomes" id="UP000193224"/>
    </source>
</evidence>
<evidence type="ECO:0008006" key="3">
    <source>
        <dbReference type="Google" id="ProtNLM"/>
    </source>
</evidence>